<feature type="region of interest" description="Disordered" evidence="1">
    <location>
        <begin position="14"/>
        <end position="43"/>
    </location>
</feature>
<dbReference type="Proteomes" id="UP000215914">
    <property type="component" value="Unassembled WGS sequence"/>
</dbReference>
<evidence type="ECO:0000256" key="1">
    <source>
        <dbReference type="SAM" id="MobiDB-lite"/>
    </source>
</evidence>
<evidence type="ECO:0000313" key="2">
    <source>
        <dbReference type="EMBL" id="KAF5776727.1"/>
    </source>
</evidence>
<dbReference type="EMBL" id="MNCJ02000327">
    <property type="protein sequence ID" value="KAF5776727.1"/>
    <property type="molecule type" value="Genomic_DNA"/>
</dbReference>
<accession>A0A9K3HDB8</accession>
<gene>
    <name evidence="2" type="ORF">HanXRQr2_Chr12g0527511</name>
</gene>
<protein>
    <submittedName>
        <fullName evidence="2">Uncharacterized protein</fullName>
    </submittedName>
</protein>
<reference evidence="2" key="2">
    <citation type="submission" date="2020-06" db="EMBL/GenBank/DDBJ databases">
        <title>Helianthus annuus Genome sequencing and assembly Release 2.</title>
        <authorList>
            <person name="Gouzy J."/>
            <person name="Langlade N."/>
            <person name="Munos S."/>
        </authorList>
    </citation>
    <scope>NUCLEOTIDE SEQUENCE</scope>
    <source>
        <tissue evidence="2">Leaves</tissue>
    </source>
</reference>
<comment type="caution">
    <text evidence="2">The sequence shown here is derived from an EMBL/GenBank/DDBJ whole genome shotgun (WGS) entry which is preliminary data.</text>
</comment>
<proteinExistence type="predicted"/>
<reference evidence="2" key="1">
    <citation type="journal article" date="2017" name="Nature">
        <title>The sunflower genome provides insights into oil metabolism, flowering and Asterid evolution.</title>
        <authorList>
            <person name="Badouin H."/>
            <person name="Gouzy J."/>
            <person name="Grassa C.J."/>
            <person name="Murat F."/>
            <person name="Staton S.E."/>
            <person name="Cottret L."/>
            <person name="Lelandais-Briere C."/>
            <person name="Owens G.L."/>
            <person name="Carrere S."/>
            <person name="Mayjonade B."/>
            <person name="Legrand L."/>
            <person name="Gill N."/>
            <person name="Kane N.C."/>
            <person name="Bowers J.E."/>
            <person name="Hubner S."/>
            <person name="Bellec A."/>
            <person name="Berard A."/>
            <person name="Berges H."/>
            <person name="Blanchet N."/>
            <person name="Boniface M.C."/>
            <person name="Brunel D."/>
            <person name="Catrice O."/>
            <person name="Chaidir N."/>
            <person name="Claudel C."/>
            <person name="Donnadieu C."/>
            <person name="Faraut T."/>
            <person name="Fievet G."/>
            <person name="Helmstetter N."/>
            <person name="King M."/>
            <person name="Knapp S.J."/>
            <person name="Lai Z."/>
            <person name="Le Paslier M.C."/>
            <person name="Lippi Y."/>
            <person name="Lorenzon L."/>
            <person name="Mandel J.R."/>
            <person name="Marage G."/>
            <person name="Marchand G."/>
            <person name="Marquand E."/>
            <person name="Bret-Mestries E."/>
            <person name="Morien E."/>
            <person name="Nambeesan S."/>
            <person name="Nguyen T."/>
            <person name="Pegot-Espagnet P."/>
            <person name="Pouilly N."/>
            <person name="Raftis F."/>
            <person name="Sallet E."/>
            <person name="Schiex T."/>
            <person name="Thomas J."/>
            <person name="Vandecasteele C."/>
            <person name="Vares D."/>
            <person name="Vear F."/>
            <person name="Vautrin S."/>
            <person name="Crespi M."/>
            <person name="Mangin B."/>
            <person name="Burke J.M."/>
            <person name="Salse J."/>
            <person name="Munos S."/>
            <person name="Vincourt P."/>
            <person name="Rieseberg L.H."/>
            <person name="Langlade N.B."/>
        </authorList>
    </citation>
    <scope>NUCLEOTIDE SEQUENCE</scope>
    <source>
        <tissue evidence="2">Leaves</tissue>
    </source>
</reference>
<name>A0A9K3HDB8_HELAN</name>
<dbReference type="Gramene" id="mRNA:HanXRQr2_Chr12g0527511">
    <property type="protein sequence ID" value="mRNA:HanXRQr2_Chr12g0527511"/>
    <property type="gene ID" value="HanXRQr2_Chr12g0527511"/>
</dbReference>
<evidence type="ECO:0000313" key="3">
    <source>
        <dbReference type="Proteomes" id="UP000215914"/>
    </source>
</evidence>
<keyword evidence="3" id="KW-1185">Reference proteome</keyword>
<sequence>MELVGWMKMAKSDKSQGLKWQKTKFQQSNKTSKEPKTYILHLN</sequence>
<organism evidence="2 3">
    <name type="scientific">Helianthus annuus</name>
    <name type="common">Common sunflower</name>
    <dbReference type="NCBI Taxonomy" id="4232"/>
    <lineage>
        <taxon>Eukaryota</taxon>
        <taxon>Viridiplantae</taxon>
        <taxon>Streptophyta</taxon>
        <taxon>Embryophyta</taxon>
        <taxon>Tracheophyta</taxon>
        <taxon>Spermatophyta</taxon>
        <taxon>Magnoliopsida</taxon>
        <taxon>eudicotyledons</taxon>
        <taxon>Gunneridae</taxon>
        <taxon>Pentapetalae</taxon>
        <taxon>asterids</taxon>
        <taxon>campanulids</taxon>
        <taxon>Asterales</taxon>
        <taxon>Asteraceae</taxon>
        <taxon>Asteroideae</taxon>
        <taxon>Heliantheae alliance</taxon>
        <taxon>Heliantheae</taxon>
        <taxon>Helianthus</taxon>
    </lineage>
</organism>
<dbReference type="AlphaFoldDB" id="A0A9K3HDB8"/>